<dbReference type="SUPFAM" id="SSF46689">
    <property type="entry name" value="Homeodomain-like"/>
    <property type="match status" value="2"/>
</dbReference>
<evidence type="ECO:0000256" key="3">
    <source>
        <dbReference type="ARBA" id="ARBA00023163"/>
    </source>
</evidence>
<evidence type="ECO:0000259" key="4">
    <source>
        <dbReference type="PROSITE" id="PS01124"/>
    </source>
</evidence>
<organism evidence="5 6">
    <name type="scientific">Arthrobacter psychrolactophilus</name>
    <dbReference type="NCBI Taxonomy" id="92442"/>
    <lineage>
        <taxon>Bacteria</taxon>
        <taxon>Bacillati</taxon>
        <taxon>Actinomycetota</taxon>
        <taxon>Actinomycetes</taxon>
        <taxon>Micrococcales</taxon>
        <taxon>Micrococcaceae</taxon>
        <taxon>Arthrobacter</taxon>
    </lineage>
</organism>
<dbReference type="PROSITE" id="PS00041">
    <property type="entry name" value="HTH_ARAC_FAMILY_1"/>
    <property type="match status" value="1"/>
</dbReference>
<dbReference type="Pfam" id="PF01965">
    <property type="entry name" value="DJ-1_PfpI"/>
    <property type="match status" value="1"/>
</dbReference>
<dbReference type="Gene3D" id="1.10.10.60">
    <property type="entry name" value="Homeodomain-like"/>
    <property type="match status" value="1"/>
</dbReference>
<dbReference type="Gene3D" id="3.40.50.880">
    <property type="match status" value="1"/>
</dbReference>
<protein>
    <submittedName>
        <fullName evidence="5">AraC family transcriptional regulator</fullName>
    </submittedName>
</protein>
<name>A0A2V5IPX1_9MICC</name>
<dbReference type="PANTHER" id="PTHR43130">
    <property type="entry name" value="ARAC-FAMILY TRANSCRIPTIONAL REGULATOR"/>
    <property type="match status" value="1"/>
</dbReference>
<comment type="caution">
    <text evidence="5">The sequence shown here is derived from an EMBL/GenBank/DDBJ whole genome shotgun (WGS) entry which is preliminary data.</text>
</comment>
<dbReference type="InterPro" id="IPR052158">
    <property type="entry name" value="INH-QAR"/>
</dbReference>
<dbReference type="EMBL" id="QJVC01000012">
    <property type="protein sequence ID" value="PYI38091.1"/>
    <property type="molecule type" value="Genomic_DNA"/>
</dbReference>
<feature type="domain" description="HTH araC/xylS-type" evidence="4">
    <location>
        <begin position="225"/>
        <end position="323"/>
    </location>
</feature>
<dbReference type="RefSeq" id="WP_110485558.1">
    <property type="nucleotide sequence ID" value="NZ_QJVC01000012.1"/>
</dbReference>
<evidence type="ECO:0000313" key="6">
    <source>
        <dbReference type="Proteomes" id="UP000247980"/>
    </source>
</evidence>
<dbReference type="AlphaFoldDB" id="A0A2V5IPX1"/>
<dbReference type="PANTHER" id="PTHR43130:SF3">
    <property type="entry name" value="HTH-TYPE TRANSCRIPTIONAL REGULATOR RV1931C"/>
    <property type="match status" value="1"/>
</dbReference>
<sequence>MHKIPAKDAEAAAPIKVAVLALPEVLALDFGIPVQVLGRNTQGRYEVHSCSLGGLPVPATGGFSVLPERGLDLLEEVDTVIVPGFSQSREPLPDEVLNALTAAHGRGARMVSICTGAFALAQAGILDGLSATTHWGSTSDLAALFPRIAVDENVLFVDNGQVLTSAGVAAGIDLCLHLVRSDWGAAQGNRTAKAIVSAPRREGTQSQFISHKPLRSSADQPSDVGAAMEWALKNLHEPLTIAHMSAAIALSERTLARRFERHAGIAPMKWLSLQRVERAKELLESSDVPIERIAAAVGLGSGANFRTIFKRHTSLTPSQYRHAFTAA</sequence>
<dbReference type="InterPro" id="IPR029062">
    <property type="entry name" value="Class_I_gatase-like"/>
</dbReference>
<keyword evidence="6" id="KW-1185">Reference proteome</keyword>
<dbReference type="InterPro" id="IPR002818">
    <property type="entry name" value="DJ-1/PfpI"/>
</dbReference>
<keyword evidence="3" id="KW-0804">Transcription</keyword>
<dbReference type="Proteomes" id="UP000247980">
    <property type="component" value="Unassembled WGS sequence"/>
</dbReference>
<dbReference type="InterPro" id="IPR018060">
    <property type="entry name" value="HTH_AraC"/>
</dbReference>
<proteinExistence type="predicted"/>
<reference evidence="5 6" key="1">
    <citation type="submission" date="2018-05" db="EMBL/GenBank/DDBJ databases">
        <title>Genetic diversity of glacier-inhabiting Cryobacterium bacteria in China and description of Cryobacterium mengkeensis sp. nov. and Arthrobacter glacialis sp. nov.</title>
        <authorList>
            <person name="Liu Q."/>
            <person name="Xin Y.-H."/>
        </authorList>
    </citation>
    <scope>NUCLEOTIDE SEQUENCE [LARGE SCALE GENOMIC DNA]</scope>
    <source>
        <strain evidence="5 6">B7</strain>
    </source>
</reference>
<keyword evidence="1" id="KW-0805">Transcription regulation</keyword>
<dbReference type="CDD" id="cd03137">
    <property type="entry name" value="GATase1_AraC_1"/>
    <property type="match status" value="1"/>
</dbReference>
<keyword evidence="2" id="KW-0238">DNA-binding</keyword>
<accession>A0A2V5IPX1</accession>
<dbReference type="SMART" id="SM00342">
    <property type="entry name" value="HTH_ARAC"/>
    <property type="match status" value="1"/>
</dbReference>
<gene>
    <name evidence="5" type="ORF">CVS30_11940</name>
</gene>
<dbReference type="InterPro" id="IPR009057">
    <property type="entry name" value="Homeodomain-like_sf"/>
</dbReference>
<dbReference type="GO" id="GO:0003700">
    <property type="term" value="F:DNA-binding transcription factor activity"/>
    <property type="evidence" value="ECO:0007669"/>
    <property type="project" value="InterPro"/>
</dbReference>
<evidence type="ECO:0000256" key="1">
    <source>
        <dbReference type="ARBA" id="ARBA00023015"/>
    </source>
</evidence>
<evidence type="ECO:0000313" key="5">
    <source>
        <dbReference type="EMBL" id="PYI38091.1"/>
    </source>
</evidence>
<dbReference type="SUPFAM" id="SSF52317">
    <property type="entry name" value="Class I glutamine amidotransferase-like"/>
    <property type="match status" value="1"/>
</dbReference>
<dbReference type="PROSITE" id="PS01124">
    <property type="entry name" value="HTH_ARAC_FAMILY_2"/>
    <property type="match status" value="1"/>
</dbReference>
<dbReference type="OrthoDB" id="3194870at2"/>
<dbReference type="Pfam" id="PF12833">
    <property type="entry name" value="HTH_18"/>
    <property type="match status" value="1"/>
</dbReference>
<dbReference type="InterPro" id="IPR018062">
    <property type="entry name" value="HTH_AraC-typ_CS"/>
</dbReference>
<evidence type="ECO:0000256" key="2">
    <source>
        <dbReference type="ARBA" id="ARBA00023125"/>
    </source>
</evidence>
<dbReference type="GO" id="GO:0043565">
    <property type="term" value="F:sequence-specific DNA binding"/>
    <property type="evidence" value="ECO:0007669"/>
    <property type="project" value="InterPro"/>
</dbReference>